<protein>
    <submittedName>
        <fullName evidence="1">Uncharacterized protein</fullName>
    </submittedName>
</protein>
<keyword evidence="2" id="KW-1185">Reference proteome</keyword>
<dbReference type="EMBL" id="JAHFVK010000002">
    <property type="protein sequence ID" value="MBT2135631.1"/>
    <property type="molecule type" value="Genomic_DNA"/>
</dbReference>
<reference evidence="1 2" key="1">
    <citation type="submission" date="2021-05" db="EMBL/GenBank/DDBJ databases">
        <title>Croceibacterium sp. LX-88 genome sequence.</title>
        <authorList>
            <person name="Luo X."/>
        </authorList>
    </citation>
    <scope>NUCLEOTIDE SEQUENCE [LARGE SCALE GENOMIC DNA]</scope>
    <source>
        <strain evidence="1 2">LX-88</strain>
    </source>
</reference>
<evidence type="ECO:0000313" key="2">
    <source>
        <dbReference type="Proteomes" id="UP000811255"/>
    </source>
</evidence>
<dbReference type="Gene3D" id="3.40.50.300">
    <property type="entry name" value="P-loop containing nucleotide triphosphate hydrolases"/>
    <property type="match status" value="1"/>
</dbReference>
<name>A0ABS5W7Z2_9SPHN</name>
<dbReference type="Proteomes" id="UP000811255">
    <property type="component" value="Unassembled WGS sequence"/>
</dbReference>
<accession>A0ABS5W7Z2</accession>
<dbReference type="RefSeq" id="WP_214537321.1">
    <property type="nucleotide sequence ID" value="NZ_JAHFVK010000002.1"/>
</dbReference>
<proteinExistence type="predicted"/>
<comment type="caution">
    <text evidence="1">The sequence shown here is derived from an EMBL/GenBank/DDBJ whole genome shotgun (WGS) entry which is preliminary data.</text>
</comment>
<organism evidence="1 2">
    <name type="scientific">Croceibacterium selenioxidans</name>
    <dbReference type="NCBI Taxonomy" id="2838833"/>
    <lineage>
        <taxon>Bacteria</taxon>
        <taxon>Pseudomonadati</taxon>
        <taxon>Pseudomonadota</taxon>
        <taxon>Alphaproteobacteria</taxon>
        <taxon>Sphingomonadales</taxon>
        <taxon>Erythrobacteraceae</taxon>
        <taxon>Croceibacterium</taxon>
    </lineage>
</organism>
<dbReference type="SUPFAM" id="SSF52540">
    <property type="entry name" value="P-loop containing nucleoside triphosphate hydrolases"/>
    <property type="match status" value="1"/>
</dbReference>
<dbReference type="InterPro" id="IPR027417">
    <property type="entry name" value="P-loop_NTPase"/>
</dbReference>
<sequence length="278" mass="30586">MVAALCPSHIHETAQAVPAFPGAERQVEFIGPPGVGKSAIYHAARARLGRRGSYRTAQEGRFLAALASLHRVSPLQRLSYLSAFQLPRVGEVYARRLAVKSSEDSFRQTLHAQEAFLECCSEMARTGFGDAFARFARLPIMLEELRDLHLWTRLPSEVHILQQDGLVQKGWVCARASREAYFSSVPKPGAVVLVAAPPEVIVERLRTRGRRIHAHLGLGDSELHAASVDAAEAFDLAAELLRRRGVPVLELNGEAPLTDSAEKVAEFLRNRVAWQEAG</sequence>
<gene>
    <name evidence="1" type="ORF">KK137_14930</name>
</gene>
<evidence type="ECO:0000313" key="1">
    <source>
        <dbReference type="EMBL" id="MBT2135631.1"/>
    </source>
</evidence>